<keyword evidence="1" id="KW-1133">Transmembrane helix</keyword>
<comment type="caution">
    <text evidence="2">The sequence shown here is derived from an EMBL/GenBank/DDBJ whole genome shotgun (WGS) entry which is preliminary data.</text>
</comment>
<feature type="transmembrane region" description="Helical" evidence="1">
    <location>
        <begin position="116"/>
        <end position="141"/>
    </location>
</feature>
<keyword evidence="3" id="KW-1185">Reference proteome</keyword>
<dbReference type="PATRIC" id="fig|220754.4.peg.1463"/>
<feature type="transmembrane region" description="Helical" evidence="1">
    <location>
        <begin position="39"/>
        <end position="65"/>
    </location>
</feature>
<evidence type="ECO:0000313" key="3">
    <source>
        <dbReference type="Proteomes" id="UP000031972"/>
    </source>
</evidence>
<dbReference type="InterPro" id="IPR006938">
    <property type="entry name" value="DUF624"/>
</dbReference>
<gene>
    <name evidence="2" type="ORF">KR50_14390</name>
</gene>
<proteinExistence type="predicted"/>
<dbReference type="Proteomes" id="UP000031972">
    <property type="component" value="Unassembled WGS sequence"/>
</dbReference>
<protein>
    <recommendedName>
        <fullName evidence="4">DUF624 domain-containing protein</fullName>
    </recommendedName>
</protein>
<reference evidence="2 3" key="1">
    <citation type="submission" date="2015-01" db="EMBL/GenBank/DDBJ databases">
        <title>Jeotgalibacillus campisalis genome sequencing.</title>
        <authorList>
            <person name="Goh K.M."/>
            <person name="Chan K.-G."/>
            <person name="Yaakop A.S."/>
            <person name="Ee R."/>
            <person name="Gan H.M."/>
            <person name="Chan C.S."/>
        </authorList>
    </citation>
    <scope>NUCLEOTIDE SEQUENCE [LARGE SCALE GENOMIC DNA]</scope>
    <source>
        <strain evidence="2 3">SF-57</strain>
    </source>
</reference>
<feature type="transmembrane region" description="Helical" evidence="1">
    <location>
        <begin position="12"/>
        <end position="33"/>
    </location>
</feature>
<feature type="transmembrane region" description="Helical" evidence="1">
    <location>
        <begin position="178"/>
        <end position="200"/>
    </location>
</feature>
<evidence type="ECO:0000313" key="2">
    <source>
        <dbReference type="EMBL" id="KIL48403.1"/>
    </source>
</evidence>
<dbReference type="Pfam" id="PF04854">
    <property type="entry name" value="DUF624"/>
    <property type="match status" value="1"/>
</dbReference>
<dbReference type="EMBL" id="JXRR01000013">
    <property type="protein sequence ID" value="KIL48403.1"/>
    <property type="molecule type" value="Genomic_DNA"/>
</dbReference>
<keyword evidence="1" id="KW-0812">Transmembrane</keyword>
<keyword evidence="1" id="KW-0472">Membrane</keyword>
<evidence type="ECO:0000256" key="1">
    <source>
        <dbReference type="SAM" id="Phobius"/>
    </source>
</evidence>
<accession>A0A0C2VWQ5</accession>
<feature type="transmembrane region" description="Helical" evidence="1">
    <location>
        <begin position="86"/>
        <end position="104"/>
    </location>
</feature>
<name>A0A0C2VWQ5_9BACL</name>
<organism evidence="2 3">
    <name type="scientific">Jeotgalibacillus campisalis</name>
    <dbReference type="NCBI Taxonomy" id="220754"/>
    <lineage>
        <taxon>Bacteria</taxon>
        <taxon>Bacillati</taxon>
        <taxon>Bacillota</taxon>
        <taxon>Bacilli</taxon>
        <taxon>Bacillales</taxon>
        <taxon>Caryophanaceae</taxon>
        <taxon>Jeotgalibacillus</taxon>
    </lineage>
</organism>
<feature type="transmembrane region" description="Helical" evidence="1">
    <location>
        <begin position="153"/>
        <end position="172"/>
    </location>
</feature>
<sequence>MHRSASWITKGASLNFLWFLCNAPLFFILADYWANNGELALGLGVPIALVPLLFFPSTAALFAVIRKWVLKEEEAVLSFFRYFKDNFVQSLIGGVFFTIVWTGWLAQAGSFPQVAMIIISIWLLAWMLFFFAFQVHFYVNVLHTIKNALIMTAMRPLFVVMIAAMAGTLFYISSIYTFLLPFCSAVVLAYIAFSFFNTFYQMRLTQKREFIKVENTEGARHIQSLLRLDTAVSKAGK</sequence>
<evidence type="ECO:0008006" key="4">
    <source>
        <dbReference type="Google" id="ProtNLM"/>
    </source>
</evidence>
<dbReference type="AlphaFoldDB" id="A0A0C2VWQ5"/>